<evidence type="ECO:0000256" key="4">
    <source>
        <dbReference type="ARBA" id="ARBA00022989"/>
    </source>
</evidence>
<dbReference type="RefSeq" id="WP_161716615.1">
    <property type="nucleotide sequence ID" value="NZ_JAAAPO010000001.1"/>
</dbReference>
<dbReference type="InterPro" id="IPR036259">
    <property type="entry name" value="MFS_trans_sf"/>
</dbReference>
<evidence type="ECO:0000256" key="3">
    <source>
        <dbReference type="ARBA" id="ARBA00022692"/>
    </source>
</evidence>
<accession>A0ABW9X9X4</accession>
<feature type="transmembrane region" description="Helical" evidence="6">
    <location>
        <begin position="77"/>
        <end position="97"/>
    </location>
</feature>
<dbReference type="InterPro" id="IPR020846">
    <property type="entry name" value="MFS_dom"/>
</dbReference>
<organism evidence="8 9">
    <name type="scientific">Novosphingobium ovatum</name>
    <dbReference type="NCBI Taxonomy" id="1908523"/>
    <lineage>
        <taxon>Bacteria</taxon>
        <taxon>Pseudomonadati</taxon>
        <taxon>Pseudomonadota</taxon>
        <taxon>Alphaproteobacteria</taxon>
        <taxon>Sphingomonadales</taxon>
        <taxon>Sphingomonadaceae</taxon>
        <taxon>Novosphingobium</taxon>
    </lineage>
</organism>
<proteinExistence type="predicted"/>
<dbReference type="SUPFAM" id="SSF103473">
    <property type="entry name" value="MFS general substrate transporter"/>
    <property type="match status" value="1"/>
</dbReference>
<reference evidence="9" key="1">
    <citation type="submission" date="2020-01" db="EMBL/GenBank/DDBJ databases">
        <title>Sphingomonas sp. strain CSW-10.</title>
        <authorList>
            <person name="Chen W.-M."/>
        </authorList>
    </citation>
    <scope>NUCLEOTIDE SEQUENCE [LARGE SCALE GENOMIC DNA]</scope>
    <source>
        <strain evidence="9">FSY-8</strain>
    </source>
</reference>
<dbReference type="InterPro" id="IPR000849">
    <property type="entry name" value="Sugar_P_transporter"/>
</dbReference>
<comment type="caution">
    <text evidence="8">The sequence shown here is derived from an EMBL/GenBank/DDBJ whole genome shotgun (WGS) entry which is preliminary data.</text>
</comment>
<feature type="transmembrane region" description="Helical" evidence="6">
    <location>
        <begin position="312"/>
        <end position="331"/>
    </location>
</feature>
<evidence type="ECO:0000259" key="7">
    <source>
        <dbReference type="PROSITE" id="PS50850"/>
    </source>
</evidence>
<keyword evidence="9" id="KW-1185">Reference proteome</keyword>
<keyword evidence="2" id="KW-1003">Cell membrane</keyword>
<sequence>MISTGRVRYGVLAMLFVATLINYADRATLSLAAPVLSADLGIDKLALGVVFSAFGWAYVAVQVPGGWLLDRFGAPRVYLAAIVLWSAFTAMQGAVVWASGSTAITLLFALRFLVGLAEGPSFPGNARIVAAWFPARERGTASAIFNSAQYFATVLFAPIMGWIIHGFGWPWVFVFMGAVGMGVAVIWARVVCDPADHPRLTDAERALIAEGAPPADPATLAPVPMGRALRVLLTDRTLVGLYLAQFFITTLTYFFLTWFPVYLVEERHLSIVDAGLFSVVPAVCGFVGGVLGGVWSDWLLRRGASATVARKVPMASGMLIALSILGCNYVTSDAMVLLCMSAAFFGKGVGALGWAVMADVAPRRAGGLSGGIFNMFGNSAAIITPIVIGYVLKVTGSFDLVLALVAGCALASVVCVVAVMGRITRIELTD</sequence>
<dbReference type="NCBIfam" id="TIGR00893">
    <property type="entry name" value="2A0114"/>
    <property type="match status" value="1"/>
</dbReference>
<dbReference type="Gene3D" id="1.20.1250.20">
    <property type="entry name" value="MFS general substrate transporter like domains"/>
    <property type="match status" value="2"/>
</dbReference>
<feature type="transmembrane region" description="Helical" evidence="6">
    <location>
        <begin position="45"/>
        <end position="65"/>
    </location>
</feature>
<dbReference type="PANTHER" id="PTHR11662:SF399">
    <property type="entry name" value="FI19708P1-RELATED"/>
    <property type="match status" value="1"/>
</dbReference>
<feature type="transmembrane region" description="Helical" evidence="6">
    <location>
        <begin position="103"/>
        <end position="122"/>
    </location>
</feature>
<gene>
    <name evidence="8" type="ORF">GTZ99_02080</name>
</gene>
<keyword evidence="5 6" id="KW-0472">Membrane</keyword>
<evidence type="ECO:0000256" key="6">
    <source>
        <dbReference type="SAM" id="Phobius"/>
    </source>
</evidence>
<dbReference type="PIRSF" id="PIRSF002808">
    <property type="entry name" value="Hexose_phosphate_transp"/>
    <property type="match status" value="1"/>
</dbReference>
<name>A0ABW9X9X4_9SPHN</name>
<comment type="subcellular location">
    <subcellularLocation>
        <location evidence="1">Cell membrane</location>
        <topology evidence="1">Multi-pass membrane protein</topology>
    </subcellularLocation>
</comment>
<dbReference type="InterPro" id="IPR011701">
    <property type="entry name" value="MFS"/>
</dbReference>
<dbReference type="InterPro" id="IPR050382">
    <property type="entry name" value="MFS_Na/Anion_cotransporter"/>
</dbReference>
<feature type="transmembrane region" description="Helical" evidence="6">
    <location>
        <begin position="171"/>
        <end position="192"/>
    </location>
</feature>
<keyword evidence="4 6" id="KW-1133">Transmembrane helix</keyword>
<dbReference type="Pfam" id="PF07690">
    <property type="entry name" value="MFS_1"/>
    <property type="match status" value="1"/>
</dbReference>
<feature type="transmembrane region" description="Helical" evidence="6">
    <location>
        <begin position="237"/>
        <end position="256"/>
    </location>
</feature>
<feature type="transmembrane region" description="Helical" evidence="6">
    <location>
        <begin position="398"/>
        <end position="420"/>
    </location>
</feature>
<keyword evidence="3 6" id="KW-0812">Transmembrane</keyword>
<evidence type="ECO:0000313" key="9">
    <source>
        <dbReference type="Proteomes" id="UP000753724"/>
    </source>
</evidence>
<feature type="transmembrane region" description="Helical" evidence="6">
    <location>
        <begin position="337"/>
        <end position="360"/>
    </location>
</feature>
<protein>
    <submittedName>
        <fullName evidence="8">MFS transporter</fullName>
    </submittedName>
</protein>
<dbReference type="PROSITE" id="PS50850">
    <property type="entry name" value="MFS"/>
    <property type="match status" value="1"/>
</dbReference>
<dbReference type="EMBL" id="JAAAPO010000001">
    <property type="protein sequence ID" value="NBC35341.1"/>
    <property type="molecule type" value="Genomic_DNA"/>
</dbReference>
<evidence type="ECO:0000256" key="2">
    <source>
        <dbReference type="ARBA" id="ARBA00022475"/>
    </source>
</evidence>
<feature type="transmembrane region" description="Helical" evidence="6">
    <location>
        <begin position="372"/>
        <end position="392"/>
    </location>
</feature>
<evidence type="ECO:0000256" key="5">
    <source>
        <dbReference type="ARBA" id="ARBA00023136"/>
    </source>
</evidence>
<feature type="transmembrane region" description="Helical" evidence="6">
    <location>
        <begin position="143"/>
        <end position="165"/>
    </location>
</feature>
<feature type="transmembrane region" description="Helical" evidence="6">
    <location>
        <begin position="276"/>
        <end position="300"/>
    </location>
</feature>
<dbReference type="Proteomes" id="UP000753724">
    <property type="component" value="Unassembled WGS sequence"/>
</dbReference>
<feature type="domain" description="Major facilitator superfamily (MFS) profile" evidence="7">
    <location>
        <begin position="11"/>
        <end position="424"/>
    </location>
</feature>
<dbReference type="PANTHER" id="PTHR11662">
    <property type="entry name" value="SOLUTE CARRIER FAMILY 17"/>
    <property type="match status" value="1"/>
</dbReference>
<dbReference type="CDD" id="cd17319">
    <property type="entry name" value="MFS_ExuT_GudP_like"/>
    <property type="match status" value="1"/>
</dbReference>
<evidence type="ECO:0000313" key="8">
    <source>
        <dbReference type="EMBL" id="NBC35341.1"/>
    </source>
</evidence>
<evidence type="ECO:0000256" key="1">
    <source>
        <dbReference type="ARBA" id="ARBA00004651"/>
    </source>
</evidence>